<dbReference type="AlphaFoldDB" id="A0A6P7GKA8"/>
<dbReference type="OrthoDB" id="5978526at2759"/>
<name>A0A6P7GKA8_DIAVI</name>
<feature type="domain" description="DDE Tnp4" evidence="3">
    <location>
        <begin position="170"/>
        <end position="332"/>
    </location>
</feature>
<dbReference type="GO" id="GO:0046872">
    <property type="term" value="F:metal ion binding"/>
    <property type="evidence" value="ECO:0007669"/>
    <property type="project" value="UniProtKB-KW"/>
</dbReference>
<reference evidence="4" key="2">
    <citation type="submission" date="2025-05" db="UniProtKB">
        <authorList>
            <consortium name="EnsemblMetazoa"/>
        </authorList>
    </citation>
    <scope>IDENTIFICATION</scope>
</reference>
<comment type="cofactor">
    <cofactor evidence="1">
        <name>a divalent metal cation</name>
        <dbReference type="ChEBI" id="CHEBI:60240"/>
    </cofactor>
</comment>
<dbReference type="Pfam" id="PF13359">
    <property type="entry name" value="DDE_Tnp_4"/>
    <property type="match status" value="1"/>
</dbReference>
<evidence type="ECO:0000313" key="4">
    <source>
        <dbReference type="EnsemblMetazoa" id="XP_050515881.1"/>
    </source>
</evidence>
<dbReference type="InParanoid" id="A0A6P7GKA8"/>
<gene>
    <name evidence="6" type="primary">LOC114339908</name>
</gene>
<keyword evidence="2" id="KW-0479">Metal-binding</keyword>
<dbReference type="Proteomes" id="UP001652700">
    <property type="component" value="Unplaced"/>
</dbReference>
<protein>
    <submittedName>
        <fullName evidence="6">Uncharacterized protein LOC114339908</fullName>
    </submittedName>
</protein>
<evidence type="ECO:0000256" key="2">
    <source>
        <dbReference type="ARBA" id="ARBA00022723"/>
    </source>
</evidence>
<reference evidence="6" key="1">
    <citation type="submission" date="2025-04" db="UniProtKB">
        <authorList>
            <consortium name="RefSeq"/>
        </authorList>
    </citation>
    <scope>IDENTIFICATION</scope>
    <source>
        <tissue evidence="6">Whole insect</tissue>
    </source>
</reference>
<evidence type="ECO:0000259" key="3">
    <source>
        <dbReference type="Pfam" id="PF13359"/>
    </source>
</evidence>
<keyword evidence="5" id="KW-1185">Reference proteome</keyword>
<dbReference type="EnsemblMetazoa" id="XM_050662104.1">
    <property type="protein sequence ID" value="XP_050518061.1"/>
    <property type="gene ID" value="LOC126892544"/>
</dbReference>
<accession>A0A6P7GKA8</accession>
<organism evidence="6">
    <name type="scientific">Diabrotica virgifera virgifera</name>
    <name type="common">western corn rootworm</name>
    <dbReference type="NCBI Taxonomy" id="50390"/>
    <lineage>
        <taxon>Eukaryota</taxon>
        <taxon>Metazoa</taxon>
        <taxon>Ecdysozoa</taxon>
        <taxon>Arthropoda</taxon>
        <taxon>Hexapoda</taxon>
        <taxon>Insecta</taxon>
        <taxon>Pterygota</taxon>
        <taxon>Neoptera</taxon>
        <taxon>Endopterygota</taxon>
        <taxon>Coleoptera</taxon>
        <taxon>Polyphaga</taxon>
        <taxon>Cucujiformia</taxon>
        <taxon>Chrysomeloidea</taxon>
        <taxon>Chrysomelidae</taxon>
        <taxon>Galerucinae</taxon>
        <taxon>Diabroticina</taxon>
        <taxon>Diabroticites</taxon>
        <taxon>Diabrotica</taxon>
    </lineage>
</organism>
<sequence length="359" mass="41067">MEDILEQAILLEANDDDIEYVILNHILNDGNDNNVQNVPVFNFDTLEAEQAKKYFRFEKQDIPRLVQLLGIPDIIVTETGHTCTGLDGLCILLRRLAYPNRLSDLKVIFGLSAQSLSQIINKTVNLILEGHRSILEDLDNVPWLTQEKLEYYSQAVAAKGAAVQNCWGFIDGTARRICRPSINQEAYYSGHKRWHCLKYQSVVCPDGIIISLKGPYLGRRHDAGIFEESNIYMELERKCTFGNVNFVLYGDQAYPLSNLLLCPYPNPARLPNGIQRLRQENFNNSMCQVRLAVEWGFAKIVREFAFLDFHKNQKLLLQDLGKMYKCAVLLINCHTCLYGNQAATYFNVIPPNLETYLEH</sequence>
<evidence type="ECO:0000313" key="5">
    <source>
        <dbReference type="Proteomes" id="UP001652700"/>
    </source>
</evidence>
<dbReference type="RefSeq" id="XP_028146397.1">
    <property type="nucleotide sequence ID" value="XM_028290596.1"/>
</dbReference>
<proteinExistence type="predicted"/>
<evidence type="ECO:0000256" key="1">
    <source>
        <dbReference type="ARBA" id="ARBA00001968"/>
    </source>
</evidence>
<dbReference type="InterPro" id="IPR027806">
    <property type="entry name" value="HARBI1_dom"/>
</dbReference>
<dbReference type="EnsemblMetazoa" id="XM_050659924.1">
    <property type="protein sequence ID" value="XP_050515881.1"/>
    <property type="gene ID" value="LOC126890753"/>
</dbReference>
<dbReference type="PANTHER" id="PTHR34615">
    <property type="entry name" value="PX DOMAIN-CONTAINING PROTEIN"/>
    <property type="match status" value="1"/>
</dbReference>
<evidence type="ECO:0000313" key="6">
    <source>
        <dbReference type="RefSeq" id="XP_028146397.1"/>
    </source>
</evidence>
<dbReference type="PANTHER" id="PTHR34615:SF1">
    <property type="entry name" value="PX DOMAIN-CONTAINING PROTEIN"/>
    <property type="match status" value="1"/>
</dbReference>